<name>A0A8S1XJE9_PAROT</name>
<protein>
    <submittedName>
        <fullName evidence="1">Uncharacterized protein</fullName>
    </submittedName>
</protein>
<evidence type="ECO:0000313" key="2">
    <source>
        <dbReference type="Proteomes" id="UP000683925"/>
    </source>
</evidence>
<evidence type="ECO:0000313" key="1">
    <source>
        <dbReference type="EMBL" id="CAD8201301.1"/>
    </source>
</evidence>
<reference evidence="1" key="1">
    <citation type="submission" date="2021-01" db="EMBL/GenBank/DDBJ databases">
        <authorList>
            <consortium name="Genoscope - CEA"/>
            <person name="William W."/>
        </authorList>
    </citation>
    <scope>NUCLEOTIDE SEQUENCE</scope>
</reference>
<organism evidence="1 2">
    <name type="scientific">Paramecium octaurelia</name>
    <dbReference type="NCBI Taxonomy" id="43137"/>
    <lineage>
        <taxon>Eukaryota</taxon>
        <taxon>Sar</taxon>
        <taxon>Alveolata</taxon>
        <taxon>Ciliophora</taxon>
        <taxon>Intramacronucleata</taxon>
        <taxon>Oligohymenophorea</taxon>
        <taxon>Peniculida</taxon>
        <taxon>Parameciidae</taxon>
        <taxon>Paramecium</taxon>
    </lineage>
</organism>
<comment type="caution">
    <text evidence="1">The sequence shown here is derived from an EMBL/GenBank/DDBJ whole genome shotgun (WGS) entry which is preliminary data.</text>
</comment>
<dbReference type="EMBL" id="CAJJDP010000124">
    <property type="protein sequence ID" value="CAD8201301.1"/>
    <property type="molecule type" value="Genomic_DNA"/>
</dbReference>
<proteinExistence type="predicted"/>
<dbReference type="Proteomes" id="UP000683925">
    <property type="component" value="Unassembled WGS sequence"/>
</dbReference>
<gene>
    <name evidence="1" type="ORF">POCTA_138.1.T1240023</name>
</gene>
<accession>A0A8S1XJE9</accession>
<keyword evidence="2" id="KW-1185">Reference proteome</keyword>
<dbReference type="AlphaFoldDB" id="A0A8S1XJE9"/>
<sequence>MVILMCFQLFKRVKMQEISDNKMEMPLRIKINMVFGVWIWEREKMHRCLNV</sequence>